<evidence type="ECO:0000313" key="4">
    <source>
        <dbReference type="EMBL" id="GIZ46762.1"/>
    </source>
</evidence>
<protein>
    <recommendedName>
        <fullName evidence="3">DUF6536 domain-containing protein</fullName>
    </recommendedName>
</protein>
<organism evidence="4 5">
    <name type="scientific">Cercospora kikuchii</name>
    <dbReference type="NCBI Taxonomy" id="84275"/>
    <lineage>
        <taxon>Eukaryota</taxon>
        <taxon>Fungi</taxon>
        <taxon>Dikarya</taxon>
        <taxon>Ascomycota</taxon>
        <taxon>Pezizomycotina</taxon>
        <taxon>Dothideomycetes</taxon>
        <taxon>Dothideomycetidae</taxon>
        <taxon>Mycosphaerellales</taxon>
        <taxon>Mycosphaerellaceae</taxon>
        <taxon>Cercospora</taxon>
    </lineage>
</organism>
<evidence type="ECO:0000313" key="5">
    <source>
        <dbReference type="Proteomes" id="UP000825890"/>
    </source>
</evidence>
<dbReference type="GeneID" id="68295450"/>
<dbReference type="Proteomes" id="UP000825890">
    <property type="component" value="Unassembled WGS sequence"/>
</dbReference>
<dbReference type="PANTHER" id="PTHR35395">
    <property type="entry name" value="DUF6536 DOMAIN-CONTAINING PROTEIN"/>
    <property type="match status" value="1"/>
</dbReference>
<name>A0A9P3CSI6_9PEZI</name>
<feature type="transmembrane region" description="Helical" evidence="2">
    <location>
        <begin position="640"/>
        <end position="657"/>
    </location>
</feature>
<gene>
    <name evidence="4" type="ORF">CKM354_000987500</name>
</gene>
<dbReference type="Pfam" id="PF20163">
    <property type="entry name" value="DUF6536"/>
    <property type="match status" value="1"/>
</dbReference>
<evidence type="ECO:0000256" key="1">
    <source>
        <dbReference type="SAM" id="MobiDB-lite"/>
    </source>
</evidence>
<dbReference type="OrthoDB" id="3645357at2759"/>
<feature type="transmembrane region" description="Helical" evidence="2">
    <location>
        <begin position="684"/>
        <end position="709"/>
    </location>
</feature>
<feature type="compositionally biased region" description="Basic and acidic residues" evidence="1">
    <location>
        <begin position="768"/>
        <end position="780"/>
    </location>
</feature>
<dbReference type="AlphaFoldDB" id="A0A9P3CSI6"/>
<reference evidence="4 5" key="1">
    <citation type="submission" date="2021-01" db="EMBL/GenBank/DDBJ databases">
        <title>Cercospora kikuchii MAFF 305040 whole genome shotgun sequence.</title>
        <authorList>
            <person name="Kashiwa T."/>
            <person name="Suzuki T."/>
        </authorList>
    </citation>
    <scope>NUCLEOTIDE SEQUENCE [LARGE SCALE GENOMIC DNA]</scope>
    <source>
        <strain evidence="4 5">MAFF 305040</strain>
    </source>
</reference>
<accession>A0A9P3CSI6</accession>
<feature type="transmembrane region" description="Helical" evidence="2">
    <location>
        <begin position="395"/>
        <end position="416"/>
    </location>
</feature>
<sequence>MTVIYHVLNQHTQVKDEVAEESKVESGNGRKTSSRWQSWGVTITAGAATAALVLTINIWVFTYVALQFKIEDGIATIHRGACTVTSNISTYGHLLINILGTLLLGASNAGAQLLSAPTRSDIARAHSRNRWLDIGVPSLRNLRTIPPWRRFGWVVLMMSSIPLHLLYNSVLFTTSAGHEYVASLVAPDFFEASRGFDDMKIPEEMKGTPSFPDESVIDAFWTTRNLALQGNLTRLSKRECLIAYGATNATESDKGNLLVVTKPMNDVEFGTLLQGNETFAVLPLLDLFIHKAEDQFNDLDWRCGGSLGSGNAINTTCGEHKLVPAYKDDAGEWPIRTYLYQCNDGWRTIPDCVKENWAACVSPWAYRCNMTRTTVEVDYCLAEQNPGKCSAKVSLSLLAVVMVCNVVKVLVLCAMAGMNFKTFRPLVTIGDAVKSFLEEPEDQAKNRGPISVMDIVYSAESHKRVQAGGAEWTFEAMRRSHRQRQDGSDEFWTGPRTCEVGTSIPKATKFVTWSKHWYRAANTGACSPWKICVSLCLIMLVTAAFMMIVELLTGETELNLKDFNFNTLLGMTETAPLTLYIIVPNIPQLLVSFAYIFYNNALTCMLLAYETSQFASKRKFLRVSEPEGQQKSTYWLQLPYQYSIPLLVTMAFLHWLISRSLFFKSVDYYDASGRMSDESYTACAYSPLALILSISLGAILVLVLVGLSFRKVDRGMPMLGSCSMAISAACANCDEGGEAAKHALMYGVLTTETDEQQQGPKRVGFSQHEVESLQEKTEYL</sequence>
<evidence type="ECO:0000259" key="3">
    <source>
        <dbReference type="Pfam" id="PF20163"/>
    </source>
</evidence>
<keyword evidence="2" id="KW-0472">Membrane</keyword>
<evidence type="ECO:0000256" key="2">
    <source>
        <dbReference type="SAM" id="Phobius"/>
    </source>
</evidence>
<dbReference type="EMBL" id="BOLY01000006">
    <property type="protein sequence ID" value="GIZ46762.1"/>
    <property type="molecule type" value="Genomic_DNA"/>
</dbReference>
<keyword evidence="5" id="KW-1185">Reference proteome</keyword>
<keyword evidence="2" id="KW-1133">Transmembrane helix</keyword>
<dbReference type="RefSeq" id="XP_044661249.1">
    <property type="nucleotide sequence ID" value="XM_044805314.1"/>
</dbReference>
<feature type="transmembrane region" description="Helical" evidence="2">
    <location>
        <begin position="39"/>
        <end position="61"/>
    </location>
</feature>
<feature type="region of interest" description="Disordered" evidence="1">
    <location>
        <begin position="755"/>
        <end position="780"/>
    </location>
</feature>
<dbReference type="PANTHER" id="PTHR35395:SF1">
    <property type="entry name" value="DUF6536 DOMAIN-CONTAINING PROTEIN"/>
    <property type="match status" value="1"/>
</dbReference>
<keyword evidence="2" id="KW-0812">Transmembrane</keyword>
<comment type="caution">
    <text evidence="4">The sequence shown here is derived from an EMBL/GenBank/DDBJ whole genome shotgun (WGS) entry which is preliminary data.</text>
</comment>
<feature type="transmembrane region" description="Helical" evidence="2">
    <location>
        <begin position="529"/>
        <end position="549"/>
    </location>
</feature>
<feature type="domain" description="DUF6536" evidence="3">
    <location>
        <begin position="39"/>
        <end position="190"/>
    </location>
</feature>
<dbReference type="InterPro" id="IPR046623">
    <property type="entry name" value="DUF6536"/>
</dbReference>
<proteinExistence type="predicted"/>